<sequence length="346" mass="38631">MSPSRAVQSLYAIVDTKNSRKPLRETLGAKSLLRLMQDEALAFRQPDSSKLNELVHCYQQCQALAARHPGSEQLKESISQFMVIVDECFFFKTLTREVKTKRGRQHMVTLKVEDNSFSKTDSVERRGIWNPSDRSLTLWLQGKVEGADSSYRFSIESILHTCMHECIHAFFWLFVDEDHPKYDEQVDKDGGHGSIFIETLRVIGEKVEELTQSREWREAREIDPYGPEEKRPGYPLTGSPGFGSSPGGFPPRGPPPHAFPPHAFPPHAFPPHAFPPHAFPPGRFPPSGFPPNGPPPYGFPPGGPPPYGFPPNGPPPYGFPPHGFPPHGPPPHGFPPGRFPPGGFHR</sequence>
<comment type="caution">
    <text evidence="2">The sequence shown here is derived from an EMBL/GenBank/DDBJ whole genome shotgun (WGS) entry which is preliminary data.</text>
</comment>
<name>A0A553HS48_9PEZI</name>
<feature type="compositionally biased region" description="Basic and acidic residues" evidence="1">
    <location>
        <begin position="210"/>
        <end position="232"/>
    </location>
</feature>
<accession>A0A553HS48</accession>
<evidence type="ECO:0008006" key="4">
    <source>
        <dbReference type="Google" id="ProtNLM"/>
    </source>
</evidence>
<gene>
    <name evidence="2" type="ORF">FHL15_008367</name>
</gene>
<evidence type="ECO:0000313" key="2">
    <source>
        <dbReference type="EMBL" id="TRX90788.1"/>
    </source>
</evidence>
<dbReference type="OrthoDB" id="5236983at2759"/>
<protein>
    <recommendedName>
        <fullName evidence="4">SprT-like domain-containing protein</fullName>
    </recommendedName>
</protein>
<organism evidence="2 3">
    <name type="scientific">Xylaria flabelliformis</name>
    <dbReference type="NCBI Taxonomy" id="2512241"/>
    <lineage>
        <taxon>Eukaryota</taxon>
        <taxon>Fungi</taxon>
        <taxon>Dikarya</taxon>
        <taxon>Ascomycota</taxon>
        <taxon>Pezizomycotina</taxon>
        <taxon>Sordariomycetes</taxon>
        <taxon>Xylariomycetidae</taxon>
        <taxon>Xylariales</taxon>
        <taxon>Xylariaceae</taxon>
        <taxon>Xylaria</taxon>
    </lineage>
</organism>
<keyword evidence="3" id="KW-1185">Reference proteome</keyword>
<dbReference type="EMBL" id="VFLP01000052">
    <property type="protein sequence ID" value="TRX90788.1"/>
    <property type="molecule type" value="Genomic_DNA"/>
</dbReference>
<dbReference type="STRING" id="2512241.A0A553HS48"/>
<dbReference type="Proteomes" id="UP000319160">
    <property type="component" value="Unassembled WGS sequence"/>
</dbReference>
<proteinExistence type="predicted"/>
<reference evidence="3" key="1">
    <citation type="submission" date="2019-06" db="EMBL/GenBank/DDBJ databases">
        <title>Draft genome sequence of the griseofulvin-producing fungus Xylaria cubensis strain G536.</title>
        <authorList>
            <person name="Mead M.E."/>
            <person name="Raja H.A."/>
            <person name="Steenwyk J.L."/>
            <person name="Knowles S.L."/>
            <person name="Oberlies N.H."/>
            <person name="Rokas A."/>
        </authorList>
    </citation>
    <scope>NUCLEOTIDE SEQUENCE [LARGE SCALE GENOMIC DNA]</scope>
    <source>
        <strain evidence="3">G536</strain>
    </source>
</reference>
<feature type="region of interest" description="Disordered" evidence="1">
    <location>
        <begin position="210"/>
        <end position="346"/>
    </location>
</feature>
<dbReference type="AlphaFoldDB" id="A0A553HS48"/>
<feature type="compositionally biased region" description="Pro residues" evidence="1">
    <location>
        <begin position="248"/>
        <end position="339"/>
    </location>
</feature>
<evidence type="ECO:0000256" key="1">
    <source>
        <dbReference type="SAM" id="MobiDB-lite"/>
    </source>
</evidence>
<evidence type="ECO:0000313" key="3">
    <source>
        <dbReference type="Proteomes" id="UP000319160"/>
    </source>
</evidence>